<dbReference type="PANTHER" id="PTHR43712:SF2">
    <property type="entry name" value="O-METHYLTRANSFERASE CICE"/>
    <property type="match status" value="1"/>
</dbReference>
<feature type="domain" description="O-methyltransferase C-terminal" evidence="6">
    <location>
        <begin position="109"/>
        <end position="325"/>
    </location>
</feature>
<keyword evidence="1 7" id="KW-0489">Methyltransferase</keyword>
<evidence type="ECO:0000256" key="5">
    <source>
        <dbReference type="SAM" id="SignalP"/>
    </source>
</evidence>
<dbReference type="Pfam" id="PF00891">
    <property type="entry name" value="Methyltransf_2"/>
    <property type="match status" value="1"/>
</dbReference>
<keyword evidence="8" id="KW-1185">Reference proteome</keyword>
<dbReference type="InterPro" id="IPR029063">
    <property type="entry name" value="SAM-dependent_MTases_sf"/>
</dbReference>
<evidence type="ECO:0000256" key="4">
    <source>
        <dbReference type="PIRSR" id="PIRSR005739-1"/>
    </source>
</evidence>
<dbReference type="CDD" id="cd02440">
    <property type="entry name" value="AdoMet_MTases"/>
    <property type="match status" value="1"/>
</dbReference>
<evidence type="ECO:0000259" key="6">
    <source>
        <dbReference type="Pfam" id="PF00891"/>
    </source>
</evidence>
<dbReference type="SUPFAM" id="SSF46785">
    <property type="entry name" value="Winged helix' DNA-binding domain"/>
    <property type="match status" value="1"/>
</dbReference>
<dbReference type="InterPro" id="IPR036388">
    <property type="entry name" value="WH-like_DNA-bd_sf"/>
</dbReference>
<feature type="active site" description="Proton acceptor" evidence="4">
    <location>
        <position position="250"/>
    </location>
</feature>
<dbReference type="InterPro" id="IPR001077">
    <property type="entry name" value="COMT_C"/>
</dbReference>
<evidence type="ECO:0000256" key="3">
    <source>
        <dbReference type="ARBA" id="ARBA00022691"/>
    </source>
</evidence>
<dbReference type="PIRSF" id="PIRSF005739">
    <property type="entry name" value="O-mtase"/>
    <property type="match status" value="1"/>
</dbReference>
<accession>A0A139A3M0</accession>
<evidence type="ECO:0000256" key="2">
    <source>
        <dbReference type="ARBA" id="ARBA00022679"/>
    </source>
</evidence>
<reference evidence="7 8" key="1">
    <citation type="journal article" date="2015" name="Genome Biol. Evol.">
        <title>Phylogenomic analyses indicate that early fungi evolved digesting cell walls of algal ancestors of land plants.</title>
        <authorList>
            <person name="Chang Y."/>
            <person name="Wang S."/>
            <person name="Sekimoto S."/>
            <person name="Aerts A.L."/>
            <person name="Choi C."/>
            <person name="Clum A."/>
            <person name="LaButti K.M."/>
            <person name="Lindquist E.A."/>
            <person name="Yee Ngan C."/>
            <person name="Ohm R.A."/>
            <person name="Salamov A.A."/>
            <person name="Grigoriev I.V."/>
            <person name="Spatafora J.W."/>
            <person name="Berbee M.L."/>
        </authorList>
    </citation>
    <scope>NUCLEOTIDE SEQUENCE [LARGE SCALE GENOMIC DNA]</scope>
    <source>
        <strain evidence="7 8">JEL478</strain>
    </source>
</reference>
<dbReference type="InterPro" id="IPR036390">
    <property type="entry name" value="WH_DNA-bd_sf"/>
</dbReference>
<keyword evidence="3" id="KW-0949">S-adenosyl-L-methionine</keyword>
<evidence type="ECO:0000313" key="7">
    <source>
        <dbReference type="EMBL" id="KXS11075.1"/>
    </source>
</evidence>
<feature type="chain" id="PRO_5007295907" evidence="5">
    <location>
        <begin position="19"/>
        <end position="344"/>
    </location>
</feature>
<evidence type="ECO:0000313" key="8">
    <source>
        <dbReference type="Proteomes" id="UP000070544"/>
    </source>
</evidence>
<dbReference type="EMBL" id="KQ965809">
    <property type="protein sequence ID" value="KXS11075.1"/>
    <property type="molecule type" value="Genomic_DNA"/>
</dbReference>
<dbReference type="PANTHER" id="PTHR43712">
    <property type="entry name" value="PUTATIVE (AFU_ORTHOLOGUE AFUA_4G14580)-RELATED"/>
    <property type="match status" value="1"/>
</dbReference>
<keyword evidence="5" id="KW-0732">Signal</keyword>
<dbReference type="Gene3D" id="3.40.50.150">
    <property type="entry name" value="Vaccinia Virus protein VP39"/>
    <property type="match status" value="1"/>
</dbReference>
<evidence type="ECO:0000256" key="1">
    <source>
        <dbReference type="ARBA" id="ARBA00022603"/>
    </source>
</evidence>
<dbReference type="Gene3D" id="1.10.10.10">
    <property type="entry name" value="Winged helix-like DNA-binding domain superfamily/Winged helix DNA-binding domain"/>
    <property type="match status" value="1"/>
</dbReference>
<name>A0A139A3M0_GONPJ</name>
<dbReference type="GO" id="GO:0032259">
    <property type="term" value="P:methylation"/>
    <property type="evidence" value="ECO:0007669"/>
    <property type="project" value="UniProtKB-KW"/>
</dbReference>
<dbReference type="SUPFAM" id="SSF53335">
    <property type="entry name" value="S-adenosyl-L-methionine-dependent methyltransferases"/>
    <property type="match status" value="1"/>
</dbReference>
<dbReference type="GO" id="GO:0008171">
    <property type="term" value="F:O-methyltransferase activity"/>
    <property type="evidence" value="ECO:0007669"/>
    <property type="project" value="InterPro"/>
</dbReference>
<keyword evidence="2 7" id="KW-0808">Transferase</keyword>
<protein>
    <submittedName>
        <fullName evidence="7">S-adenosyl-L-methionine-dependent methyltransferase</fullName>
    </submittedName>
</protein>
<feature type="signal peptide" evidence="5">
    <location>
        <begin position="1"/>
        <end position="18"/>
    </location>
</feature>
<dbReference type="Proteomes" id="UP000070544">
    <property type="component" value="Unassembled WGS sequence"/>
</dbReference>
<dbReference type="OrthoDB" id="1606438at2759"/>
<dbReference type="PROSITE" id="PS51683">
    <property type="entry name" value="SAM_OMT_II"/>
    <property type="match status" value="1"/>
</dbReference>
<dbReference type="OMA" id="TRWEWIE"/>
<gene>
    <name evidence="7" type="ORF">M427DRAFT_61161</name>
</gene>
<sequence length="344" mass="37824">MASLINSWLQSTFFLGAAYVVTKHGVPEVVPFEGEGVDVVNLAKETGTKVEELDRLLRALSTFGVFRQTALHHWVHTAQSAPLRKEHPKSIRSLVLHAGAVGIPSLVKLDEFLKEGEDDRAPFERLTGVSLDDWFAQNEITQSNLHKHMTEERLMTPLLTEFDWNKFAGKTIVDLGGGNGEDLEEILSEYPSIANGIVLDRPSVIALAQSPTNPASQNHRLTFLAGDFNRPLHPSLSSPDTVFFLKHILHDRSDAGAVRVLHNIRQAIPAGTTTGGALLVVDAVVDPANPGINVAQVDMWSMSQFGAKERTKEQWEALLDKGGFKLEEVREIHALSSLLVAKLK</sequence>
<proteinExistence type="predicted"/>
<dbReference type="AlphaFoldDB" id="A0A139A3M0"/>
<dbReference type="InterPro" id="IPR016461">
    <property type="entry name" value="COMT-like"/>
</dbReference>
<dbReference type="STRING" id="1344416.A0A139A3M0"/>
<organism evidence="7 8">
    <name type="scientific">Gonapodya prolifera (strain JEL478)</name>
    <name type="common">Monoblepharis prolifera</name>
    <dbReference type="NCBI Taxonomy" id="1344416"/>
    <lineage>
        <taxon>Eukaryota</taxon>
        <taxon>Fungi</taxon>
        <taxon>Fungi incertae sedis</taxon>
        <taxon>Chytridiomycota</taxon>
        <taxon>Chytridiomycota incertae sedis</taxon>
        <taxon>Monoblepharidomycetes</taxon>
        <taxon>Monoblepharidales</taxon>
        <taxon>Gonapodyaceae</taxon>
        <taxon>Gonapodya</taxon>
    </lineage>
</organism>